<proteinExistence type="predicted"/>
<name>A0A6G1JBX0_9PLEO</name>
<dbReference type="EMBL" id="MU005574">
    <property type="protein sequence ID" value="KAF2687629.1"/>
    <property type="molecule type" value="Genomic_DNA"/>
</dbReference>
<reference evidence="1" key="1">
    <citation type="journal article" date="2020" name="Stud. Mycol.">
        <title>101 Dothideomycetes genomes: a test case for predicting lifestyles and emergence of pathogens.</title>
        <authorList>
            <person name="Haridas S."/>
            <person name="Albert R."/>
            <person name="Binder M."/>
            <person name="Bloem J."/>
            <person name="Labutti K."/>
            <person name="Salamov A."/>
            <person name="Andreopoulos B."/>
            <person name="Baker S."/>
            <person name="Barry K."/>
            <person name="Bills G."/>
            <person name="Bluhm B."/>
            <person name="Cannon C."/>
            <person name="Castanera R."/>
            <person name="Culley D."/>
            <person name="Daum C."/>
            <person name="Ezra D."/>
            <person name="Gonzalez J."/>
            <person name="Henrissat B."/>
            <person name="Kuo A."/>
            <person name="Liang C."/>
            <person name="Lipzen A."/>
            <person name="Lutzoni F."/>
            <person name="Magnuson J."/>
            <person name="Mondo S."/>
            <person name="Nolan M."/>
            <person name="Ohm R."/>
            <person name="Pangilinan J."/>
            <person name="Park H.-J."/>
            <person name="Ramirez L."/>
            <person name="Alfaro M."/>
            <person name="Sun H."/>
            <person name="Tritt A."/>
            <person name="Yoshinaga Y."/>
            <person name="Zwiers L.-H."/>
            <person name="Turgeon B."/>
            <person name="Goodwin S."/>
            <person name="Spatafora J."/>
            <person name="Crous P."/>
            <person name="Grigoriev I."/>
        </authorList>
    </citation>
    <scope>NUCLEOTIDE SEQUENCE</scope>
    <source>
        <strain evidence="1">CBS 122367</strain>
    </source>
</reference>
<organism evidence="1 2">
    <name type="scientific">Lentithecium fluviatile CBS 122367</name>
    <dbReference type="NCBI Taxonomy" id="1168545"/>
    <lineage>
        <taxon>Eukaryota</taxon>
        <taxon>Fungi</taxon>
        <taxon>Dikarya</taxon>
        <taxon>Ascomycota</taxon>
        <taxon>Pezizomycotina</taxon>
        <taxon>Dothideomycetes</taxon>
        <taxon>Pleosporomycetidae</taxon>
        <taxon>Pleosporales</taxon>
        <taxon>Massarineae</taxon>
        <taxon>Lentitheciaceae</taxon>
        <taxon>Lentithecium</taxon>
    </lineage>
</organism>
<keyword evidence="2" id="KW-1185">Reference proteome</keyword>
<dbReference type="AlphaFoldDB" id="A0A6G1JBX0"/>
<accession>A0A6G1JBX0</accession>
<gene>
    <name evidence="1" type="ORF">K458DRAFT_167490</name>
</gene>
<protein>
    <submittedName>
        <fullName evidence="1">Uncharacterized protein</fullName>
    </submittedName>
</protein>
<dbReference type="Proteomes" id="UP000799291">
    <property type="component" value="Unassembled WGS sequence"/>
</dbReference>
<evidence type="ECO:0000313" key="1">
    <source>
        <dbReference type="EMBL" id="KAF2687629.1"/>
    </source>
</evidence>
<sequence length="75" mass="8369">MDCCLRAFTSRWMEFYSPGGEARNVACRETPRVSRSASHTKRLCALGVLHIVILVTSCNESKKQSKAVHSKLMSP</sequence>
<evidence type="ECO:0000313" key="2">
    <source>
        <dbReference type="Proteomes" id="UP000799291"/>
    </source>
</evidence>